<dbReference type="Proteomes" id="UP000182508">
    <property type="component" value="Unassembled WGS sequence"/>
</dbReference>
<name>A0A1G6D5L9_9STRE</name>
<dbReference type="NCBIfam" id="TIGR02698">
    <property type="entry name" value="CopY_TcrY"/>
    <property type="match status" value="1"/>
</dbReference>
<evidence type="ECO:0000313" key="6">
    <source>
        <dbReference type="Proteomes" id="UP000182508"/>
    </source>
</evidence>
<evidence type="ECO:0000313" key="5">
    <source>
        <dbReference type="EMBL" id="SDB40447.1"/>
    </source>
</evidence>
<keyword evidence="4" id="KW-0804">Transcription</keyword>
<evidence type="ECO:0000256" key="4">
    <source>
        <dbReference type="ARBA" id="ARBA00023163"/>
    </source>
</evidence>
<evidence type="ECO:0000256" key="3">
    <source>
        <dbReference type="ARBA" id="ARBA00023125"/>
    </source>
</evidence>
<dbReference type="InterPro" id="IPR036390">
    <property type="entry name" value="WH_DNA-bd_sf"/>
</dbReference>
<dbReference type="eggNOG" id="COG3682">
    <property type="taxonomic scope" value="Bacteria"/>
</dbReference>
<proteinExistence type="inferred from homology"/>
<reference evidence="5 6" key="1">
    <citation type="submission" date="2016-10" db="EMBL/GenBank/DDBJ databases">
        <authorList>
            <person name="de Groot N.N."/>
        </authorList>
    </citation>
    <scope>NUCLEOTIDE SEQUENCE [LARGE SCALE GENOMIC DNA]</scope>
    <source>
        <strain evidence="5 6">A-4</strain>
    </source>
</reference>
<sequence length="152" mass="17011">MSISNAEWEIMRVVWAKGRTTSNEILDILSQKTDWTSSTVKTLLRRLVDKGYLATEKVGKSFVYSALLTESDSINAQADGLFSKFCQRKHVAILEHLLEQTLMTEADIDQLQALLLSKKTEAVEQVPCNCTPGQCNCQEHVHILEEVTANGN</sequence>
<dbReference type="EMBL" id="FMXP01000032">
    <property type="protein sequence ID" value="SDB40447.1"/>
    <property type="molecule type" value="Genomic_DNA"/>
</dbReference>
<organism evidence="5 6">
    <name type="scientific">Streptococcus henryi</name>
    <dbReference type="NCBI Taxonomy" id="439219"/>
    <lineage>
        <taxon>Bacteria</taxon>
        <taxon>Bacillati</taxon>
        <taxon>Bacillota</taxon>
        <taxon>Bacilli</taxon>
        <taxon>Lactobacillales</taxon>
        <taxon>Streptococcaceae</taxon>
        <taxon>Streptococcus</taxon>
    </lineage>
</organism>
<dbReference type="RefSeq" id="WP_074486531.1">
    <property type="nucleotide sequence ID" value="NZ_FMXP01000032.1"/>
</dbReference>
<dbReference type="InterPro" id="IPR014071">
    <property type="entry name" value="Cu_transp_CopY/TcrY"/>
</dbReference>
<dbReference type="STRING" id="439219.SAMN02910293_01993"/>
<dbReference type="InterPro" id="IPR005650">
    <property type="entry name" value="BlaI_family"/>
</dbReference>
<dbReference type="Pfam" id="PF03965">
    <property type="entry name" value="Penicillinase_R"/>
    <property type="match status" value="1"/>
</dbReference>
<comment type="similarity">
    <text evidence="1">Belongs to the BlaI transcriptional regulatory family.</text>
</comment>
<dbReference type="SUPFAM" id="SSF46785">
    <property type="entry name" value="Winged helix' DNA-binding domain"/>
    <property type="match status" value="1"/>
</dbReference>
<keyword evidence="6" id="KW-1185">Reference proteome</keyword>
<dbReference type="AlphaFoldDB" id="A0A1G6D5L9"/>
<dbReference type="InterPro" id="IPR036388">
    <property type="entry name" value="WH-like_DNA-bd_sf"/>
</dbReference>
<keyword evidence="3" id="KW-0238">DNA-binding</keyword>
<dbReference type="GO" id="GO:0003677">
    <property type="term" value="F:DNA binding"/>
    <property type="evidence" value="ECO:0007669"/>
    <property type="project" value="UniProtKB-KW"/>
</dbReference>
<evidence type="ECO:0000256" key="1">
    <source>
        <dbReference type="ARBA" id="ARBA00011046"/>
    </source>
</evidence>
<protein>
    <submittedName>
        <fullName evidence="5">Copper transport repressor, CopY/TcrY family</fullName>
    </submittedName>
</protein>
<gene>
    <name evidence="5" type="ORF">SAMN02910293_01993</name>
</gene>
<evidence type="ECO:0000256" key="2">
    <source>
        <dbReference type="ARBA" id="ARBA00023015"/>
    </source>
</evidence>
<dbReference type="Gene3D" id="1.10.10.10">
    <property type="entry name" value="Winged helix-like DNA-binding domain superfamily/Winged helix DNA-binding domain"/>
    <property type="match status" value="1"/>
</dbReference>
<keyword evidence="2" id="KW-0805">Transcription regulation</keyword>
<accession>A0A1G6D5L9</accession>
<dbReference type="GO" id="GO:0045892">
    <property type="term" value="P:negative regulation of DNA-templated transcription"/>
    <property type="evidence" value="ECO:0007669"/>
    <property type="project" value="InterPro"/>
</dbReference>
<dbReference type="PIRSF" id="PIRSF019455">
    <property type="entry name" value="CopR_AtkY"/>
    <property type="match status" value="1"/>
</dbReference>